<dbReference type="PRINTS" id="PR00385">
    <property type="entry name" value="P450"/>
</dbReference>
<reference evidence="8" key="2">
    <citation type="submission" date="2020-09" db="EMBL/GenBank/DDBJ databases">
        <authorList>
            <person name="Sun Q."/>
            <person name="Ohkuma M."/>
        </authorList>
    </citation>
    <scope>NUCLEOTIDE SEQUENCE</scope>
    <source>
        <strain evidence="8">JCM 4059</strain>
    </source>
</reference>
<dbReference type="SUPFAM" id="SSF48264">
    <property type="entry name" value="Cytochrome P450"/>
    <property type="match status" value="1"/>
</dbReference>
<evidence type="ECO:0000256" key="6">
    <source>
        <dbReference type="ARBA" id="ARBA00023033"/>
    </source>
</evidence>
<dbReference type="GO" id="GO:0020037">
    <property type="term" value="F:heme binding"/>
    <property type="evidence" value="ECO:0007669"/>
    <property type="project" value="InterPro"/>
</dbReference>
<evidence type="ECO:0000256" key="7">
    <source>
        <dbReference type="RuleBase" id="RU000461"/>
    </source>
</evidence>
<dbReference type="Gene3D" id="1.10.630.10">
    <property type="entry name" value="Cytochrome P450"/>
    <property type="match status" value="1"/>
</dbReference>
<keyword evidence="2 7" id="KW-0349">Heme</keyword>
<comment type="similarity">
    <text evidence="1 7">Belongs to the cytochrome P450 family.</text>
</comment>
<evidence type="ECO:0000256" key="3">
    <source>
        <dbReference type="ARBA" id="ARBA00022723"/>
    </source>
</evidence>
<dbReference type="InterPro" id="IPR036396">
    <property type="entry name" value="Cyt_P450_sf"/>
</dbReference>
<dbReference type="GO" id="GO:0004497">
    <property type="term" value="F:monooxygenase activity"/>
    <property type="evidence" value="ECO:0007669"/>
    <property type="project" value="UniProtKB-KW"/>
</dbReference>
<dbReference type="EMBL" id="BNBD01000016">
    <property type="protein sequence ID" value="GHF67058.1"/>
    <property type="molecule type" value="Genomic_DNA"/>
</dbReference>
<dbReference type="PANTHER" id="PTHR46696">
    <property type="entry name" value="P450, PUTATIVE (EUROFUNG)-RELATED"/>
    <property type="match status" value="1"/>
</dbReference>
<dbReference type="InterPro" id="IPR002397">
    <property type="entry name" value="Cyt_P450_B"/>
</dbReference>
<dbReference type="Pfam" id="PF00067">
    <property type="entry name" value="p450"/>
    <property type="match status" value="1"/>
</dbReference>
<reference evidence="8" key="1">
    <citation type="journal article" date="2014" name="Int. J. Syst. Evol. Microbiol.">
        <title>Complete genome sequence of Corynebacterium casei LMG S-19264T (=DSM 44701T), isolated from a smear-ripened cheese.</title>
        <authorList>
            <consortium name="US DOE Joint Genome Institute (JGI-PGF)"/>
            <person name="Walter F."/>
            <person name="Albersmeier A."/>
            <person name="Kalinowski J."/>
            <person name="Ruckert C."/>
        </authorList>
    </citation>
    <scope>NUCLEOTIDE SEQUENCE</scope>
    <source>
        <strain evidence="8">JCM 4059</strain>
    </source>
</reference>
<evidence type="ECO:0000256" key="5">
    <source>
        <dbReference type="ARBA" id="ARBA00023004"/>
    </source>
</evidence>
<evidence type="ECO:0000313" key="9">
    <source>
        <dbReference type="Proteomes" id="UP000638313"/>
    </source>
</evidence>
<keyword evidence="3 7" id="KW-0479">Metal-binding</keyword>
<evidence type="ECO:0000313" key="8">
    <source>
        <dbReference type="EMBL" id="GHF67058.1"/>
    </source>
</evidence>
<dbReference type="GO" id="GO:0016705">
    <property type="term" value="F:oxidoreductase activity, acting on paired donors, with incorporation or reduction of molecular oxygen"/>
    <property type="evidence" value="ECO:0007669"/>
    <property type="project" value="InterPro"/>
</dbReference>
<dbReference type="PANTHER" id="PTHR46696:SF1">
    <property type="entry name" value="CYTOCHROME P450 YJIB-RELATED"/>
    <property type="match status" value="1"/>
</dbReference>
<accession>A0A919B9I1</accession>
<protein>
    <submittedName>
        <fullName evidence="8">Cytochrome P450</fullName>
    </submittedName>
</protein>
<dbReference type="CDD" id="cd11029">
    <property type="entry name" value="CYP107-like"/>
    <property type="match status" value="1"/>
</dbReference>
<keyword evidence="5 7" id="KW-0408">Iron</keyword>
<organism evidence="8 9">
    <name type="scientific">Streptomyces mashuensis</name>
    <dbReference type="NCBI Taxonomy" id="33904"/>
    <lineage>
        <taxon>Bacteria</taxon>
        <taxon>Bacillati</taxon>
        <taxon>Actinomycetota</taxon>
        <taxon>Actinomycetes</taxon>
        <taxon>Kitasatosporales</taxon>
        <taxon>Streptomycetaceae</taxon>
        <taxon>Streptomyces</taxon>
    </lineage>
</organism>
<dbReference type="PROSITE" id="PS00086">
    <property type="entry name" value="CYTOCHROME_P450"/>
    <property type="match status" value="1"/>
</dbReference>
<gene>
    <name evidence="8" type="ORF">GCM10010218_55660</name>
</gene>
<comment type="caution">
    <text evidence="8">The sequence shown here is derived from an EMBL/GenBank/DDBJ whole genome shotgun (WGS) entry which is preliminary data.</text>
</comment>
<dbReference type="AlphaFoldDB" id="A0A919B9I1"/>
<proteinExistence type="inferred from homology"/>
<dbReference type="FunFam" id="1.10.630.10:FF:000018">
    <property type="entry name" value="Cytochrome P450 monooxygenase"/>
    <property type="match status" value="1"/>
</dbReference>
<dbReference type="RefSeq" id="WP_308440281.1">
    <property type="nucleotide sequence ID" value="NZ_BNBD01000016.1"/>
</dbReference>
<evidence type="ECO:0000256" key="4">
    <source>
        <dbReference type="ARBA" id="ARBA00023002"/>
    </source>
</evidence>
<keyword evidence="4 7" id="KW-0560">Oxidoreductase</keyword>
<keyword evidence="9" id="KW-1185">Reference proteome</keyword>
<sequence>MSTLPVFDGLAPAGTDFSRDPHPVLAHLREQGPVHRVPTEGAGDVWVVVGHDAARAALTDPRLSNDVRHSARWSGDGGHAIGRNMLQTDPPDHTRLRGIVAREFTARRVEALRPHIEEISRELLDGIAPLGRADLVASFARPLPVAVIGELLGVPAEDRESFRTWSELMVFAPATESAAAAAGEMTAYLTRLLHAKERSPGDDLLSALVRAEDATGGRLPAGELLGMAFVLLVAGHETTVNLLANGTYALLTHPEQLAALRADRSLLDGAVEEMLRYEGPVTSAAYRWTAAPMDVGGVTIPAGEAVLVLLASASRDPERCTEPDRFDIRRPRTGGGHLAFGHGVHHCLGAPLARLEAAVAFTALLDRFPGLALDADPADVPWRPGLIRGITRLPVRFGPHR</sequence>
<name>A0A919B9I1_9ACTN</name>
<evidence type="ECO:0000256" key="2">
    <source>
        <dbReference type="ARBA" id="ARBA00022617"/>
    </source>
</evidence>
<dbReference type="InterPro" id="IPR001128">
    <property type="entry name" value="Cyt_P450"/>
</dbReference>
<evidence type="ECO:0000256" key="1">
    <source>
        <dbReference type="ARBA" id="ARBA00010617"/>
    </source>
</evidence>
<dbReference type="GO" id="GO:0005506">
    <property type="term" value="F:iron ion binding"/>
    <property type="evidence" value="ECO:0007669"/>
    <property type="project" value="InterPro"/>
</dbReference>
<dbReference type="PRINTS" id="PR00359">
    <property type="entry name" value="BP450"/>
</dbReference>
<dbReference type="Proteomes" id="UP000638313">
    <property type="component" value="Unassembled WGS sequence"/>
</dbReference>
<keyword evidence="6 7" id="KW-0503">Monooxygenase</keyword>
<dbReference type="InterPro" id="IPR017972">
    <property type="entry name" value="Cyt_P450_CS"/>
</dbReference>